<dbReference type="AlphaFoldDB" id="A0A7W2ISF9"/>
<reference evidence="3 4" key="1">
    <citation type="submission" date="2020-07" db="EMBL/GenBank/DDBJ databases">
        <title>Vibrio marinisediminis sp. nov., isolated from marine sediment.</title>
        <authorList>
            <person name="Ji X."/>
        </authorList>
    </citation>
    <scope>NUCLEOTIDE SEQUENCE [LARGE SCALE GENOMIC DNA]</scope>
    <source>
        <strain evidence="3 4">404</strain>
    </source>
</reference>
<accession>A0A7W2ISF9</accession>
<organism evidence="3 4">
    <name type="scientific">Vibrio marinisediminis</name>
    <dbReference type="NCBI Taxonomy" id="2758441"/>
    <lineage>
        <taxon>Bacteria</taxon>
        <taxon>Pseudomonadati</taxon>
        <taxon>Pseudomonadota</taxon>
        <taxon>Gammaproteobacteria</taxon>
        <taxon>Vibrionales</taxon>
        <taxon>Vibrionaceae</taxon>
        <taxon>Vibrio</taxon>
    </lineage>
</organism>
<evidence type="ECO:0000256" key="1">
    <source>
        <dbReference type="PIRNR" id="PIRNR028777"/>
    </source>
</evidence>
<dbReference type="NCBIfam" id="NF008742">
    <property type="entry name" value="PRK11770.1-4"/>
    <property type="match status" value="1"/>
</dbReference>
<protein>
    <recommendedName>
        <fullName evidence="1">Inner membrane protein YccF</fullName>
    </recommendedName>
</protein>
<dbReference type="PIRSF" id="PIRSF028777">
    <property type="entry name" value="UCP028777"/>
    <property type="match status" value="1"/>
</dbReference>
<sequence>MRTLGNIIWFICGGVVMGLMWWLFGLLAFISIVGIPWGRACFVMGNFSFFPFGQEAISRDELTNEMDIGTSPLGVVGNVIWFLLAGIWLAIGHILSAVACFVTIIGIPFALQHLKLAVISLAPIGKTVVSKEEAAAARYSLRR</sequence>
<dbReference type="Proteomes" id="UP000571701">
    <property type="component" value="Unassembled WGS sequence"/>
</dbReference>
<dbReference type="GO" id="GO:0005886">
    <property type="term" value="C:plasma membrane"/>
    <property type="evidence" value="ECO:0007669"/>
    <property type="project" value="UniProtKB-SubCell"/>
</dbReference>
<gene>
    <name evidence="3" type="ORF">H2O73_01735</name>
</gene>
<keyword evidence="1" id="KW-0997">Cell inner membrane</keyword>
<keyword evidence="4" id="KW-1185">Reference proteome</keyword>
<dbReference type="NCBIfam" id="NF008740">
    <property type="entry name" value="PRK11770.1-2"/>
    <property type="match status" value="1"/>
</dbReference>
<feature type="domain" description="Inner membrane component" evidence="2">
    <location>
        <begin position="76"/>
        <end position="126"/>
    </location>
</feature>
<keyword evidence="1" id="KW-0472">Membrane</keyword>
<keyword evidence="1" id="KW-1003">Cell membrane</keyword>
<dbReference type="PANTHER" id="PTHR42903">
    <property type="entry name" value="INNER MEMBRANE PROTEIN YCCF"/>
    <property type="match status" value="1"/>
</dbReference>
<evidence type="ECO:0000259" key="2">
    <source>
        <dbReference type="Pfam" id="PF03733"/>
    </source>
</evidence>
<dbReference type="InterPro" id="IPR005185">
    <property type="entry name" value="YccF"/>
</dbReference>
<dbReference type="PANTHER" id="PTHR42903:SF1">
    <property type="entry name" value="INNER MEMBRANE PROTEIN YCCF"/>
    <property type="match status" value="1"/>
</dbReference>
<comment type="subcellular location">
    <subcellularLocation>
        <location evidence="1">Cell inner membrane</location>
        <topology evidence="1">Multi-pass membrane protein</topology>
    </subcellularLocation>
</comment>
<feature type="domain" description="Inner membrane component" evidence="2">
    <location>
        <begin position="4"/>
        <end position="54"/>
    </location>
</feature>
<dbReference type="RefSeq" id="WP_182105900.1">
    <property type="nucleotide sequence ID" value="NZ_JACFYF010000001.1"/>
</dbReference>
<evidence type="ECO:0000313" key="3">
    <source>
        <dbReference type="EMBL" id="MBA5761048.1"/>
    </source>
</evidence>
<proteinExistence type="predicted"/>
<dbReference type="EMBL" id="JACFYF010000001">
    <property type="protein sequence ID" value="MBA5761048.1"/>
    <property type="molecule type" value="Genomic_DNA"/>
</dbReference>
<keyword evidence="1" id="KW-1133">Transmembrane helix</keyword>
<feature type="transmembrane region" description="Helical" evidence="1">
    <location>
        <begin position="7"/>
        <end position="37"/>
    </location>
</feature>
<dbReference type="NCBIfam" id="NF008741">
    <property type="entry name" value="PRK11770.1-3"/>
    <property type="match status" value="1"/>
</dbReference>
<dbReference type="Pfam" id="PF03733">
    <property type="entry name" value="YccF"/>
    <property type="match status" value="2"/>
</dbReference>
<comment type="caution">
    <text evidence="3">The sequence shown here is derived from an EMBL/GenBank/DDBJ whole genome shotgun (WGS) entry which is preliminary data.</text>
</comment>
<evidence type="ECO:0000313" key="4">
    <source>
        <dbReference type="Proteomes" id="UP000571701"/>
    </source>
</evidence>
<keyword evidence="1" id="KW-0812">Transmembrane</keyword>
<feature type="transmembrane region" description="Helical" evidence="1">
    <location>
        <begin position="79"/>
        <end position="111"/>
    </location>
</feature>
<dbReference type="InterPro" id="IPR031308">
    <property type="entry name" value="UCP028777"/>
</dbReference>
<dbReference type="InterPro" id="IPR052937">
    <property type="entry name" value="Inner_membrane_protein"/>
</dbReference>
<name>A0A7W2ISF9_9VIBR</name>